<dbReference type="Proteomes" id="UP000186817">
    <property type="component" value="Unassembled WGS sequence"/>
</dbReference>
<feature type="transmembrane region" description="Helical" evidence="1">
    <location>
        <begin position="105"/>
        <end position="135"/>
    </location>
</feature>
<dbReference type="OrthoDB" id="10500433at2759"/>
<feature type="transmembrane region" description="Helical" evidence="1">
    <location>
        <begin position="172"/>
        <end position="196"/>
    </location>
</feature>
<keyword evidence="1" id="KW-1133">Transmembrane helix</keyword>
<comment type="caution">
    <text evidence="2">The sequence shown here is derived from an EMBL/GenBank/DDBJ whole genome shotgun (WGS) entry which is preliminary data.</text>
</comment>
<dbReference type="EMBL" id="LSRX01001006">
    <property type="protein sequence ID" value="OLP84916.1"/>
    <property type="molecule type" value="Genomic_DNA"/>
</dbReference>
<evidence type="ECO:0000313" key="2">
    <source>
        <dbReference type="EMBL" id="OLP84916.1"/>
    </source>
</evidence>
<feature type="transmembrane region" description="Helical" evidence="1">
    <location>
        <begin position="202"/>
        <end position="223"/>
    </location>
</feature>
<organism evidence="2 3">
    <name type="scientific">Symbiodinium microadriaticum</name>
    <name type="common">Dinoflagellate</name>
    <name type="synonym">Zooxanthella microadriatica</name>
    <dbReference type="NCBI Taxonomy" id="2951"/>
    <lineage>
        <taxon>Eukaryota</taxon>
        <taxon>Sar</taxon>
        <taxon>Alveolata</taxon>
        <taxon>Dinophyceae</taxon>
        <taxon>Suessiales</taxon>
        <taxon>Symbiodiniaceae</taxon>
        <taxon>Symbiodinium</taxon>
    </lineage>
</organism>
<evidence type="ECO:0000313" key="3">
    <source>
        <dbReference type="Proteomes" id="UP000186817"/>
    </source>
</evidence>
<dbReference type="AlphaFoldDB" id="A0A1Q9CPS8"/>
<accession>A0A1Q9CPS8</accession>
<sequence length="230" mass="25282">MTLPSTQGLNAELTDERRSKRGRLLRELKELPRVVLLTVLCFFGQISSRHGSFFSDFPARLACALTQQAPAPEVALWLIHVLTEEVKAERRFPPLQTIGAYSRKVAVVVVVFVVIIIITAIIFILTITIVVAIIITIVITIAIIIIISSSNVIITITTITIIIIISSSNVIITITTITTITIMTMIITTIIIMTIILTSIMISIMVSIMIGIMIGFMIELTIVRGQPLNS</sequence>
<keyword evidence="1" id="KW-0472">Membrane</keyword>
<proteinExistence type="predicted"/>
<reference evidence="2 3" key="1">
    <citation type="submission" date="2016-02" db="EMBL/GenBank/DDBJ databases">
        <title>Genome analysis of coral dinoflagellate symbionts highlights evolutionary adaptations to a symbiotic lifestyle.</title>
        <authorList>
            <person name="Aranda M."/>
            <person name="Li Y."/>
            <person name="Liew Y.J."/>
            <person name="Baumgarten S."/>
            <person name="Simakov O."/>
            <person name="Wilson M."/>
            <person name="Piel J."/>
            <person name="Ashoor H."/>
            <person name="Bougouffa S."/>
            <person name="Bajic V.B."/>
            <person name="Ryu T."/>
            <person name="Ravasi T."/>
            <person name="Bayer T."/>
            <person name="Micklem G."/>
            <person name="Kim H."/>
            <person name="Bhak J."/>
            <person name="Lajeunesse T.C."/>
            <person name="Voolstra C.R."/>
        </authorList>
    </citation>
    <scope>NUCLEOTIDE SEQUENCE [LARGE SCALE GENOMIC DNA]</scope>
    <source>
        <strain evidence="2 3">CCMP2467</strain>
    </source>
</reference>
<keyword evidence="1" id="KW-0812">Transmembrane</keyword>
<name>A0A1Q9CPS8_SYMMI</name>
<feature type="transmembrane region" description="Helical" evidence="1">
    <location>
        <begin position="141"/>
        <end position="165"/>
    </location>
</feature>
<evidence type="ECO:0000256" key="1">
    <source>
        <dbReference type="SAM" id="Phobius"/>
    </source>
</evidence>
<keyword evidence="3" id="KW-1185">Reference proteome</keyword>
<protein>
    <submittedName>
        <fullName evidence="2">Uncharacterized protein</fullName>
    </submittedName>
</protein>
<gene>
    <name evidence="2" type="ORF">AK812_SmicGene34148</name>
</gene>